<evidence type="ECO:0000313" key="14">
    <source>
        <dbReference type="Proteomes" id="UP000199428"/>
    </source>
</evidence>
<evidence type="ECO:0000256" key="9">
    <source>
        <dbReference type="ARBA" id="ARBA00024867"/>
    </source>
</evidence>
<evidence type="ECO:0000256" key="2">
    <source>
        <dbReference type="ARBA" id="ARBA00018672"/>
    </source>
</evidence>
<keyword evidence="7" id="KW-0238">DNA-binding</keyword>
<keyword evidence="6" id="KW-0805">Transcription regulation</keyword>
<dbReference type="PRINTS" id="PR00032">
    <property type="entry name" value="HTHARAC"/>
</dbReference>
<dbReference type="GO" id="GO:0003700">
    <property type="term" value="F:DNA-binding transcription factor activity"/>
    <property type="evidence" value="ECO:0007669"/>
    <property type="project" value="InterPro"/>
</dbReference>
<comment type="function">
    <text evidence="9">May play the central regulatory role in sporulation. It may be an element of the effector pathway responsible for the activation of sporulation genes in response to nutritional stress. Spo0A may act in concert with spo0H (a sigma factor) to control the expression of some genes that are critical to the sporulation process.</text>
</comment>
<sequence>MYNVMLVDDEEEIRLAIEKKIDWAELDFNVVGSASNGWDALDMALERHPDVVLTDINMPFMNGLEFSKRLKAELPDTKFVILTGYDEFEYAKEAIELAVVEYILKPVDSDELYQLFSRLKVRLDDESEKRRNLENLERYYQESFKFFKEQIPEATANNLIDKSLEYIKEHYKDSDLSVDKICSYLNVTPNYFSTLFRKQTGKNFVAYLTNLRMEKAKWLLENTDEKAYMIAGMIGYDEPNYFSYVFKKAYGISPSKYRQQRGN</sequence>
<dbReference type="PANTHER" id="PTHR42713">
    <property type="entry name" value="HISTIDINE KINASE-RELATED"/>
    <property type="match status" value="1"/>
</dbReference>
<dbReference type="SMART" id="SM00448">
    <property type="entry name" value="REC"/>
    <property type="match status" value="1"/>
</dbReference>
<dbReference type="AlphaFoldDB" id="A0A1G5RTJ5"/>
<dbReference type="Gene3D" id="3.40.50.2300">
    <property type="match status" value="1"/>
</dbReference>
<dbReference type="InterPro" id="IPR020449">
    <property type="entry name" value="Tscrpt_reg_AraC-type_HTH"/>
</dbReference>
<evidence type="ECO:0000256" key="10">
    <source>
        <dbReference type="PROSITE-ProRule" id="PRU00169"/>
    </source>
</evidence>
<dbReference type="GO" id="GO:0000160">
    <property type="term" value="P:phosphorelay signal transduction system"/>
    <property type="evidence" value="ECO:0007669"/>
    <property type="project" value="UniProtKB-KW"/>
</dbReference>
<evidence type="ECO:0000256" key="3">
    <source>
        <dbReference type="ARBA" id="ARBA00022490"/>
    </source>
</evidence>
<dbReference type="Proteomes" id="UP000199428">
    <property type="component" value="Unassembled WGS sequence"/>
</dbReference>
<dbReference type="Gene3D" id="1.10.10.60">
    <property type="entry name" value="Homeodomain-like"/>
    <property type="match status" value="2"/>
</dbReference>
<dbReference type="InterPro" id="IPR009057">
    <property type="entry name" value="Homeodomain-like_sf"/>
</dbReference>
<dbReference type="InterPro" id="IPR051552">
    <property type="entry name" value="HptR"/>
</dbReference>
<dbReference type="Pfam" id="PF12833">
    <property type="entry name" value="HTH_18"/>
    <property type="match status" value="1"/>
</dbReference>
<evidence type="ECO:0000256" key="4">
    <source>
        <dbReference type="ARBA" id="ARBA00022553"/>
    </source>
</evidence>
<keyword evidence="8" id="KW-0804">Transcription</keyword>
<proteinExistence type="predicted"/>
<dbReference type="RefSeq" id="WP_028247925.1">
    <property type="nucleotide sequence ID" value="NZ_FMWK01000003.1"/>
</dbReference>
<dbReference type="PROSITE" id="PS50110">
    <property type="entry name" value="RESPONSE_REGULATORY"/>
    <property type="match status" value="1"/>
</dbReference>
<evidence type="ECO:0000313" key="13">
    <source>
        <dbReference type="EMBL" id="SCZ77442.1"/>
    </source>
</evidence>
<dbReference type="InterPro" id="IPR018060">
    <property type="entry name" value="HTH_AraC"/>
</dbReference>
<dbReference type="SMART" id="SM00342">
    <property type="entry name" value="HTH_ARAC"/>
    <property type="match status" value="1"/>
</dbReference>
<evidence type="ECO:0000256" key="5">
    <source>
        <dbReference type="ARBA" id="ARBA00023012"/>
    </source>
</evidence>
<keyword evidence="4 10" id="KW-0597">Phosphoprotein</keyword>
<dbReference type="PANTHER" id="PTHR42713:SF3">
    <property type="entry name" value="TRANSCRIPTIONAL REGULATORY PROTEIN HPTR"/>
    <property type="match status" value="1"/>
</dbReference>
<name>A0A1G5RTJ5_PSEXY</name>
<evidence type="ECO:0000256" key="6">
    <source>
        <dbReference type="ARBA" id="ARBA00023015"/>
    </source>
</evidence>
<evidence type="ECO:0000256" key="7">
    <source>
        <dbReference type="ARBA" id="ARBA00023125"/>
    </source>
</evidence>
<dbReference type="GO" id="GO:0043565">
    <property type="term" value="F:sequence-specific DNA binding"/>
    <property type="evidence" value="ECO:0007669"/>
    <property type="project" value="InterPro"/>
</dbReference>
<dbReference type="GO" id="GO:0005737">
    <property type="term" value="C:cytoplasm"/>
    <property type="evidence" value="ECO:0007669"/>
    <property type="project" value="UniProtKB-SubCell"/>
</dbReference>
<evidence type="ECO:0000256" key="1">
    <source>
        <dbReference type="ARBA" id="ARBA00004496"/>
    </source>
</evidence>
<dbReference type="CDD" id="cd17536">
    <property type="entry name" value="REC_YesN-like"/>
    <property type="match status" value="1"/>
</dbReference>
<dbReference type="PROSITE" id="PS01124">
    <property type="entry name" value="HTH_ARAC_FAMILY_2"/>
    <property type="match status" value="1"/>
</dbReference>
<evidence type="ECO:0000259" key="12">
    <source>
        <dbReference type="PROSITE" id="PS50110"/>
    </source>
</evidence>
<dbReference type="Pfam" id="PF00072">
    <property type="entry name" value="Response_reg"/>
    <property type="match status" value="1"/>
</dbReference>
<protein>
    <recommendedName>
        <fullName evidence="2">Stage 0 sporulation protein A homolog</fullName>
    </recommendedName>
</protein>
<gene>
    <name evidence="13" type="ORF">SAMN02910350_00761</name>
</gene>
<feature type="domain" description="Response regulatory" evidence="12">
    <location>
        <begin position="3"/>
        <end position="120"/>
    </location>
</feature>
<evidence type="ECO:0000256" key="8">
    <source>
        <dbReference type="ARBA" id="ARBA00023163"/>
    </source>
</evidence>
<dbReference type="InterPro" id="IPR001789">
    <property type="entry name" value="Sig_transdc_resp-reg_receiver"/>
</dbReference>
<keyword evidence="3" id="KW-0963">Cytoplasm</keyword>
<dbReference type="SUPFAM" id="SSF46689">
    <property type="entry name" value="Homeodomain-like"/>
    <property type="match status" value="2"/>
</dbReference>
<feature type="domain" description="HTH araC/xylS-type" evidence="11">
    <location>
        <begin position="161"/>
        <end position="260"/>
    </location>
</feature>
<accession>A0A1G5RTJ5</accession>
<comment type="subcellular location">
    <subcellularLocation>
        <location evidence="1">Cytoplasm</location>
    </subcellularLocation>
</comment>
<evidence type="ECO:0000259" key="11">
    <source>
        <dbReference type="PROSITE" id="PS01124"/>
    </source>
</evidence>
<feature type="modified residue" description="4-aspartylphosphate" evidence="10">
    <location>
        <position position="55"/>
    </location>
</feature>
<keyword evidence="5" id="KW-0902">Two-component regulatory system</keyword>
<dbReference type="SUPFAM" id="SSF52172">
    <property type="entry name" value="CheY-like"/>
    <property type="match status" value="1"/>
</dbReference>
<organism evidence="13 14">
    <name type="scientific">Pseudobutyrivibrio xylanivorans</name>
    <dbReference type="NCBI Taxonomy" id="185007"/>
    <lineage>
        <taxon>Bacteria</taxon>
        <taxon>Bacillati</taxon>
        <taxon>Bacillota</taxon>
        <taxon>Clostridia</taxon>
        <taxon>Lachnospirales</taxon>
        <taxon>Lachnospiraceae</taxon>
        <taxon>Pseudobutyrivibrio</taxon>
    </lineage>
</organism>
<reference evidence="13 14" key="1">
    <citation type="submission" date="2016-10" db="EMBL/GenBank/DDBJ databases">
        <authorList>
            <person name="de Groot N.N."/>
        </authorList>
    </citation>
    <scope>NUCLEOTIDE SEQUENCE [LARGE SCALE GENOMIC DNA]</scope>
    <source>
        <strain evidence="13 14">DSM 10317</strain>
    </source>
</reference>
<dbReference type="InterPro" id="IPR011006">
    <property type="entry name" value="CheY-like_superfamily"/>
</dbReference>
<dbReference type="EMBL" id="FMWK01000003">
    <property type="protein sequence ID" value="SCZ77442.1"/>
    <property type="molecule type" value="Genomic_DNA"/>
</dbReference>